<dbReference type="OrthoDB" id="1936908at2759"/>
<feature type="compositionally biased region" description="Polar residues" evidence="1">
    <location>
        <begin position="11"/>
        <end position="21"/>
    </location>
</feature>
<gene>
    <name evidence="2" type="ORF">F511_40242</name>
</gene>
<name>A0A2Z7CJ39_9LAMI</name>
<organism evidence="2 3">
    <name type="scientific">Dorcoceras hygrometricum</name>
    <dbReference type="NCBI Taxonomy" id="472368"/>
    <lineage>
        <taxon>Eukaryota</taxon>
        <taxon>Viridiplantae</taxon>
        <taxon>Streptophyta</taxon>
        <taxon>Embryophyta</taxon>
        <taxon>Tracheophyta</taxon>
        <taxon>Spermatophyta</taxon>
        <taxon>Magnoliopsida</taxon>
        <taxon>eudicotyledons</taxon>
        <taxon>Gunneridae</taxon>
        <taxon>Pentapetalae</taxon>
        <taxon>asterids</taxon>
        <taxon>lamiids</taxon>
        <taxon>Lamiales</taxon>
        <taxon>Gesneriaceae</taxon>
        <taxon>Didymocarpoideae</taxon>
        <taxon>Trichosporeae</taxon>
        <taxon>Loxocarpinae</taxon>
        <taxon>Dorcoceras</taxon>
    </lineage>
</organism>
<dbReference type="EMBL" id="KQ996552">
    <property type="protein sequence ID" value="KZV44689.1"/>
    <property type="molecule type" value="Genomic_DNA"/>
</dbReference>
<reference evidence="2 3" key="1">
    <citation type="journal article" date="2015" name="Proc. Natl. Acad. Sci. U.S.A.">
        <title>The resurrection genome of Boea hygrometrica: A blueprint for survival of dehydration.</title>
        <authorList>
            <person name="Xiao L."/>
            <person name="Yang G."/>
            <person name="Zhang L."/>
            <person name="Yang X."/>
            <person name="Zhao S."/>
            <person name="Ji Z."/>
            <person name="Zhou Q."/>
            <person name="Hu M."/>
            <person name="Wang Y."/>
            <person name="Chen M."/>
            <person name="Xu Y."/>
            <person name="Jin H."/>
            <person name="Xiao X."/>
            <person name="Hu G."/>
            <person name="Bao F."/>
            <person name="Hu Y."/>
            <person name="Wan P."/>
            <person name="Li L."/>
            <person name="Deng X."/>
            <person name="Kuang T."/>
            <person name="Xiang C."/>
            <person name="Zhu J.K."/>
            <person name="Oliver M.J."/>
            <person name="He Y."/>
        </authorList>
    </citation>
    <scope>NUCLEOTIDE SEQUENCE [LARGE SCALE GENOMIC DNA]</scope>
    <source>
        <strain evidence="3">cv. XS01</strain>
    </source>
</reference>
<evidence type="ECO:0000313" key="2">
    <source>
        <dbReference type="EMBL" id="KZV44689.1"/>
    </source>
</evidence>
<dbReference type="Proteomes" id="UP000250235">
    <property type="component" value="Unassembled WGS sequence"/>
</dbReference>
<evidence type="ECO:0000256" key="1">
    <source>
        <dbReference type="SAM" id="MobiDB-lite"/>
    </source>
</evidence>
<keyword evidence="3" id="KW-1185">Reference proteome</keyword>
<dbReference type="AlphaFoldDB" id="A0A2Z7CJ39"/>
<evidence type="ECO:0000313" key="3">
    <source>
        <dbReference type="Proteomes" id="UP000250235"/>
    </source>
</evidence>
<accession>A0A2Z7CJ39</accession>
<proteinExistence type="predicted"/>
<feature type="region of interest" description="Disordered" evidence="1">
    <location>
        <begin position="1"/>
        <end position="41"/>
    </location>
</feature>
<sequence length="114" mass="13479">MPPRRRGRSRGQFQDESGGQNEDQRSFPSRGHGRRVEDEVDDLTTRVESMEIVMARFQRMSPQIFNDDESSEDADSWLRHITGLFDRVQYDDMLRLSLATFQLRKSAERWWRGA</sequence>
<protein>
    <submittedName>
        <fullName evidence="2">Uncharacterized protein</fullName>
    </submittedName>
</protein>